<keyword evidence="1" id="KW-0812">Transmembrane</keyword>
<reference evidence="3" key="3">
    <citation type="journal article" date="2010" name="Environ. Microbiol.">
        <title>Genomic analysis of oceanic cyanobacterial myoviruses compared with T4-like myoviruses from diverse hosts and environments.</title>
        <authorList>
            <person name="Sullivan M.B."/>
            <person name="Huang K.H."/>
            <person name="Ignacio-Espinoza J.C."/>
            <person name="Berlin A.M."/>
            <person name="Kelly L."/>
            <person name="Weigele P.R."/>
            <person name="DeFrancesco A.S."/>
            <person name="Kern S.E."/>
            <person name="Thompson L.R."/>
            <person name="Young S."/>
            <person name="Yandava C."/>
            <person name="Fu R."/>
            <person name="Krastins B."/>
            <person name="Chase M."/>
            <person name="Sarracino D."/>
            <person name="Osburne M.S."/>
            <person name="Henn M.R."/>
            <person name="Chisholm S.W."/>
        </authorList>
    </citation>
    <scope>NUCLEOTIDE SEQUENCE [LARGE SCALE GENOMIC DNA]</scope>
</reference>
<dbReference type="KEGG" id="vg:12978165"/>
<name>I3RYR6_BPPRP</name>
<evidence type="ECO:0000256" key="1">
    <source>
        <dbReference type="SAM" id="Phobius"/>
    </source>
</evidence>
<dbReference type="PROSITE" id="PS51257">
    <property type="entry name" value="PROKAR_LIPOPROTEIN"/>
    <property type="match status" value="1"/>
</dbReference>
<accession>I3RYR6</accession>
<proteinExistence type="predicted"/>
<dbReference type="GeneID" id="12978165"/>
<organism evidence="2 3">
    <name type="scientific">Prochlorococcus phage P-SSP7</name>
    <dbReference type="NCBI Taxonomy" id="2908095"/>
    <lineage>
        <taxon>Viruses</taxon>
        <taxon>Duplodnaviria</taxon>
        <taxon>Heunggongvirae</taxon>
        <taxon>Uroviricota</taxon>
        <taxon>Caudoviricetes</taxon>
        <taxon>Autographivirales</taxon>
        <taxon>Sechaudvirinae</taxon>
        <taxon>Tiamatvirus</taxon>
        <taxon>Prochlorococcus phage P-SSP7</taxon>
    </lineage>
</organism>
<dbReference type="EMBL" id="AY939843">
    <property type="protein sequence ID" value="AFK33158.1"/>
    <property type="molecule type" value="Genomic_DNA"/>
</dbReference>
<keyword evidence="1" id="KW-1133">Transmembrane helix</keyword>
<keyword evidence="1" id="KW-0472">Membrane</keyword>
<evidence type="ECO:0000313" key="3">
    <source>
        <dbReference type="Proteomes" id="UP000000916"/>
    </source>
</evidence>
<dbReference type="Proteomes" id="UP000000916">
    <property type="component" value="Segment"/>
</dbReference>
<evidence type="ECO:0000313" key="2">
    <source>
        <dbReference type="EMBL" id="AFK33158.1"/>
    </source>
</evidence>
<sequence>MKYLGEVVRTVTVPAFYTLILITPILLTSCKSKDKNSHGLNDVWTSPENSGLIQKLEQRKQLYKELLGETSGSTK</sequence>
<keyword evidence="3" id="KW-1185">Reference proteome</keyword>
<dbReference type="RefSeq" id="YP_006355440.1">
    <property type="nucleotide sequence ID" value="NC_006882.2"/>
</dbReference>
<protein>
    <recommendedName>
        <fullName evidence="4">Lipoprotein</fullName>
    </recommendedName>
</protein>
<gene>
    <name evidence="2" type="ORF">PSSP7_020A</name>
</gene>
<reference evidence="2 3" key="2">
    <citation type="journal article" date="2005" name="PLoS Biol.">
        <title>Three Prochlorococcus cyanophage genomes: signature features and ecological interpretations.</title>
        <authorList>
            <person name="Sullivan M.B."/>
            <person name="Coleman M.L."/>
            <person name="Weigele P."/>
            <person name="Rohwer F."/>
            <person name="Chisholm S.W."/>
        </authorList>
    </citation>
    <scope>NUCLEOTIDE SEQUENCE</scope>
</reference>
<feature type="transmembrane region" description="Helical" evidence="1">
    <location>
        <begin position="7"/>
        <end position="27"/>
    </location>
</feature>
<evidence type="ECO:0008006" key="4">
    <source>
        <dbReference type="Google" id="ProtNLM"/>
    </source>
</evidence>
<reference evidence="2 3" key="1">
    <citation type="journal article" date="2004" name="Proc. Natl. Acad. Sci. U.S.A.">
        <title>Transfer of photosynthesis genes to and from Prochlorococcus viruses.</title>
        <authorList>
            <person name="Lindell D."/>
            <person name="Sullivan M.B."/>
            <person name="Johnson Z.I."/>
            <person name="Tolonen A.C."/>
            <person name="Rohwer F."/>
            <person name="Chisholm S.W."/>
        </authorList>
    </citation>
    <scope>NUCLEOTIDE SEQUENCE [LARGE SCALE GENOMIC DNA]</scope>
</reference>